<dbReference type="EMBL" id="CAJNOG010008306">
    <property type="protein sequence ID" value="CAF1568427.1"/>
    <property type="molecule type" value="Genomic_DNA"/>
</dbReference>
<dbReference type="Proteomes" id="UP000663845">
    <property type="component" value="Unassembled WGS sequence"/>
</dbReference>
<dbReference type="AlphaFoldDB" id="A0A815YAY0"/>
<feature type="non-terminal residue" evidence="1">
    <location>
        <position position="49"/>
    </location>
</feature>
<reference evidence="1" key="1">
    <citation type="submission" date="2021-02" db="EMBL/GenBank/DDBJ databases">
        <authorList>
            <person name="Nowell W R."/>
        </authorList>
    </citation>
    <scope>NUCLEOTIDE SEQUENCE</scope>
</reference>
<gene>
    <name evidence="1" type="ORF">JYZ213_LOCUS47239</name>
</gene>
<accession>A0A815YAY0</accession>
<name>A0A815YAY0_9BILA</name>
<organism evidence="1 2">
    <name type="scientific">Adineta steineri</name>
    <dbReference type="NCBI Taxonomy" id="433720"/>
    <lineage>
        <taxon>Eukaryota</taxon>
        <taxon>Metazoa</taxon>
        <taxon>Spiralia</taxon>
        <taxon>Gnathifera</taxon>
        <taxon>Rotifera</taxon>
        <taxon>Eurotatoria</taxon>
        <taxon>Bdelloidea</taxon>
        <taxon>Adinetida</taxon>
        <taxon>Adinetidae</taxon>
        <taxon>Adineta</taxon>
    </lineage>
</organism>
<protein>
    <submittedName>
        <fullName evidence="1">Uncharacterized protein</fullName>
    </submittedName>
</protein>
<sequence length="49" mass="5937">MRCLMRGTSKSLCRRIIDKMNLIGQPVDPKYFNILSDIRSHMDRRKKWK</sequence>
<evidence type="ECO:0000313" key="2">
    <source>
        <dbReference type="Proteomes" id="UP000663845"/>
    </source>
</evidence>
<comment type="caution">
    <text evidence="1">The sequence shown here is derived from an EMBL/GenBank/DDBJ whole genome shotgun (WGS) entry which is preliminary data.</text>
</comment>
<evidence type="ECO:0000313" key="1">
    <source>
        <dbReference type="EMBL" id="CAF1568427.1"/>
    </source>
</evidence>
<proteinExistence type="predicted"/>